<reference evidence="6 7" key="1">
    <citation type="submission" date="2019-05" db="EMBL/GenBank/DDBJ databases">
        <authorList>
            <person name="Pankratov T."/>
            <person name="Grouzdev D."/>
        </authorList>
    </citation>
    <scope>NUCLEOTIDE SEQUENCE [LARGE SCALE GENOMIC DNA]</scope>
    <source>
        <strain evidence="6 7">KEBCLARHB70R</strain>
    </source>
</reference>
<accession>A0A5R9J7L8</accession>
<evidence type="ECO:0000256" key="3">
    <source>
        <dbReference type="ARBA" id="ARBA00023163"/>
    </source>
</evidence>
<evidence type="ECO:0000259" key="5">
    <source>
        <dbReference type="PROSITE" id="PS50949"/>
    </source>
</evidence>
<dbReference type="SMART" id="SM00345">
    <property type="entry name" value="HTH_GNTR"/>
    <property type="match status" value="1"/>
</dbReference>
<evidence type="ECO:0000313" key="7">
    <source>
        <dbReference type="Proteomes" id="UP000305654"/>
    </source>
</evidence>
<dbReference type="InterPro" id="IPR008920">
    <property type="entry name" value="TF_FadR/GntR_C"/>
</dbReference>
<dbReference type="Pfam" id="PF07729">
    <property type="entry name" value="FCD"/>
    <property type="match status" value="1"/>
</dbReference>
<proteinExistence type="predicted"/>
<evidence type="ECO:0000313" key="6">
    <source>
        <dbReference type="EMBL" id="TLU71346.1"/>
    </source>
</evidence>
<dbReference type="AlphaFoldDB" id="A0A5R9J7L8"/>
<dbReference type="PANTHER" id="PTHR43537">
    <property type="entry name" value="TRANSCRIPTIONAL REGULATOR, GNTR FAMILY"/>
    <property type="match status" value="1"/>
</dbReference>
<dbReference type="InterPro" id="IPR011711">
    <property type="entry name" value="GntR_C"/>
</dbReference>
<dbReference type="InterPro" id="IPR036390">
    <property type="entry name" value="WH_DNA-bd_sf"/>
</dbReference>
<dbReference type="OrthoDB" id="9812645at2"/>
<dbReference type="SUPFAM" id="SSF46785">
    <property type="entry name" value="Winged helix' DNA-binding domain"/>
    <property type="match status" value="1"/>
</dbReference>
<protein>
    <submittedName>
        <fullName evidence="6">FCD domain-containing protein</fullName>
    </submittedName>
</protein>
<evidence type="ECO:0000256" key="2">
    <source>
        <dbReference type="ARBA" id="ARBA00023125"/>
    </source>
</evidence>
<dbReference type="EMBL" id="VCDI01000007">
    <property type="protein sequence ID" value="TLU71346.1"/>
    <property type="molecule type" value="Genomic_DNA"/>
</dbReference>
<keyword evidence="1" id="KW-0805">Transcription regulation</keyword>
<dbReference type="PROSITE" id="PS50949">
    <property type="entry name" value="HTH_GNTR"/>
    <property type="match status" value="1"/>
</dbReference>
<comment type="caution">
    <text evidence="6">The sequence shown here is derived from an EMBL/GenBank/DDBJ whole genome shotgun (WGS) entry which is preliminary data.</text>
</comment>
<organism evidence="6 7">
    <name type="scientific">Lichenicoccus roseus</name>
    <dbReference type="NCBI Taxonomy" id="2683649"/>
    <lineage>
        <taxon>Bacteria</taxon>
        <taxon>Pseudomonadati</taxon>
        <taxon>Pseudomonadota</taxon>
        <taxon>Alphaproteobacteria</taxon>
        <taxon>Acetobacterales</taxon>
        <taxon>Acetobacteraceae</taxon>
        <taxon>Lichenicoccus</taxon>
    </lineage>
</organism>
<dbReference type="GO" id="GO:0003700">
    <property type="term" value="F:DNA-binding transcription factor activity"/>
    <property type="evidence" value="ECO:0007669"/>
    <property type="project" value="InterPro"/>
</dbReference>
<gene>
    <name evidence="6" type="ORF">FE263_17790</name>
</gene>
<name>A0A5R9J7L8_9PROT</name>
<dbReference type="SUPFAM" id="SSF48008">
    <property type="entry name" value="GntR ligand-binding domain-like"/>
    <property type="match status" value="1"/>
</dbReference>
<dbReference type="SMART" id="SM00895">
    <property type="entry name" value="FCD"/>
    <property type="match status" value="1"/>
</dbReference>
<dbReference type="Pfam" id="PF00392">
    <property type="entry name" value="GntR"/>
    <property type="match status" value="1"/>
</dbReference>
<keyword evidence="2" id="KW-0238">DNA-binding</keyword>
<dbReference type="PANTHER" id="PTHR43537:SF5">
    <property type="entry name" value="UXU OPERON TRANSCRIPTIONAL REGULATOR"/>
    <property type="match status" value="1"/>
</dbReference>
<feature type="region of interest" description="Disordered" evidence="4">
    <location>
        <begin position="1"/>
        <end position="45"/>
    </location>
</feature>
<dbReference type="InterPro" id="IPR036388">
    <property type="entry name" value="WH-like_DNA-bd_sf"/>
</dbReference>
<dbReference type="InterPro" id="IPR000524">
    <property type="entry name" value="Tscrpt_reg_HTH_GntR"/>
</dbReference>
<sequence length="367" mass="40591">MPDALMATTTSPGPGVGSGNDISSTSRPPVKTRPCMLAPSLPPGGDTPSRATWLSLLLVSLVYHRRRERKCLRHQKLVKCVMTFRERKSALASRRPTDGATTPSRSRPIRRRRLYEDVVERLETLINDGVYPAGSELPSERALMLEFGTGRPAIREALFALQKMGILRLSPGERPRVQEPGGSVILEAMHGAVTRFIGQPGGLRQFQRARVFFEAGIAREIASHANERDLEELRAAMDANRAAVGSPRRFEETDVAFHLCLAKLAHNPLFIVIHDAMFDWLYSQRTVTLGFPGQIDFALAAHERITEAILARDPDRAERAMREHLEHGHMLYWSIMKQAELAGGHASVREAANLATAEALERGGGEG</sequence>
<evidence type="ECO:0000256" key="4">
    <source>
        <dbReference type="SAM" id="MobiDB-lite"/>
    </source>
</evidence>
<dbReference type="Gene3D" id="1.10.10.10">
    <property type="entry name" value="Winged helix-like DNA-binding domain superfamily/Winged helix DNA-binding domain"/>
    <property type="match status" value="1"/>
</dbReference>
<dbReference type="Gene3D" id="1.20.120.530">
    <property type="entry name" value="GntR ligand-binding domain-like"/>
    <property type="match status" value="1"/>
</dbReference>
<dbReference type="Proteomes" id="UP000305654">
    <property type="component" value="Unassembled WGS sequence"/>
</dbReference>
<dbReference type="PRINTS" id="PR00035">
    <property type="entry name" value="HTHGNTR"/>
</dbReference>
<keyword evidence="7" id="KW-1185">Reference proteome</keyword>
<dbReference type="CDD" id="cd07377">
    <property type="entry name" value="WHTH_GntR"/>
    <property type="match status" value="1"/>
</dbReference>
<feature type="domain" description="HTH gntR-type" evidence="5">
    <location>
        <begin position="112"/>
        <end position="180"/>
    </location>
</feature>
<evidence type="ECO:0000256" key="1">
    <source>
        <dbReference type="ARBA" id="ARBA00023015"/>
    </source>
</evidence>
<dbReference type="GO" id="GO:0003677">
    <property type="term" value="F:DNA binding"/>
    <property type="evidence" value="ECO:0007669"/>
    <property type="project" value="UniProtKB-KW"/>
</dbReference>
<keyword evidence="3" id="KW-0804">Transcription</keyword>